<dbReference type="Proteomes" id="UP000628017">
    <property type="component" value="Unassembled WGS sequence"/>
</dbReference>
<reference evidence="1" key="2">
    <citation type="submission" date="2020-09" db="EMBL/GenBank/DDBJ databases">
        <authorList>
            <person name="Sun Q."/>
            <person name="Zhou Y."/>
        </authorList>
    </citation>
    <scope>NUCLEOTIDE SEQUENCE</scope>
    <source>
        <strain evidence="1">CGMCC 1.15880</strain>
    </source>
</reference>
<dbReference type="AlphaFoldDB" id="A0A916VSC2"/>
<keyword evidence="2" id="KW-1185">Reference proteome</keyword>
<proteinExistence type="predicted"/>
<sequence>MYSHILQHQSQHGEWFFVNYEDILNQSALPALEEFTGYTPDAQFPDRIYNRTQPEYEVPSAASDVFEALKNQAEISRSRFSA</sequence>
<accession>A0A916VSC2</accession>
<gene>
    <name evidence="1" type="ORF">GCM10011498_33350</name>
</gene>
<dbReference type="EMBL" id="BMKA01000006">
    <property type="protein sequence ID" value="GGA29495.1"/>
    <property type="molecule type" value="Genomic_DNA"/>
</dbReference>
<organism evidence="1 2">
    <name type="scientific">Neptunicoccus cionae</name>
    <dbReference type="NCBI Taxonomy" id="2035344"/>
    <lineage>
        <taxon>Bacteria</taxon>
        <taxon>Pseudomonadati</taxon>
        <taxon>Pseudomonadota</taxon>
        <taxon>Alphaproteobacteria</taxon>
        <taxon>Rhodobacterales</taxon>
        <taxon>Paracoccaceae</taxon>
        <taxon>Neptunicoccus</taxon>
    </lineage>
</organism>
<name>A0A916VSC2_9RHOB</name>
<comment type="caution">
    <text evidence="1">The sequence shown here is derived from an EMBL/GenBank/DDBJ whole genome shotgun (WGS) entry which is preliminary data.</text>
</comment>
<reference evidence="1" key="1">
    <citation type="journal article" date="2014" name="Int. J. Syst. Evol. Microbiol.">
        <title>Complete genome sequence of Corynebacterium casei LMG S-19264T (=DSM 44701T), isolated from a smear-ripened cheese.</title>
        <authorList>
            <consortium name="US DOE Joint Genome Institute (JGI-PGF)"/>
            <person name="Walter F."/>
            <person name="Albersmeier A."/>
            <person name="Kalinowski J."/>
            <person name="Ruckert C."/>
        </authorList>
    </citation>
    <scope>NUCLEOTIDE SEQUENCE</scope>
    <source>
        <strain evidence="1">CGMCC 1.15880</strain>
    </source>
</reference>
<protein>
    <submittedName>
        <fullName evidence="1">Uncharacterized protein</fullName>
    </submittedName>
</protein>
<evidence type="ECO:0000313" key="1">
    <source>
        <dbReference type="EMBL" id="GGA29495.1"/>
    </source>
</evidence>
<evidence type="ECO:0000313" key="2">
    <source>
        <dbReference type="Proteomes" id="UP000628017"/>
    </source>
</evidence>